<dbReference type="PROSITE" id="PS50158">
    <property type="entry name" value="ZF_CCHC"/>
    <property type="match status" value="1"/>
</dbReference>
<evidence type="ECO:0000313" key="3">
    <source>
        <dbReference type="EMBL" id="GJS53248.1"/>
    </source>
</evidence>
<name>A0ABQ4WK26_9ASTR</name>
<gene>
    <name evidence="3" type="ORF">Tco_0626610</name>
</gene>
<dbReference type="InterPro" id="IPR025724">
    <property type="entry name" value="GAG-pre-integrase_dom"/>
</dbReference>
<keyword evidence="1" id="KW-0863">Zinc-finger</keyword>
<dbReference type="SMART" id="SM00343">
    <property type="entry name" value="ZnF_C2HC"/>
    <property type="match status" value="1"/>
</dbReference>
<evidence type="ECO:0000256" key="1">
    <source>
        <dbReference type="PROSITE-ProRule" id="PRU00047"/>
    </source>
</evidence>
<dbReference type="InterPro" id="IPR001878">
    <property type="entry name" value="Znf_CCHC"/>
</dbReference>
<reference evidence="3" key="2">
    <citation type="submission" date="2022-01" db="EMBL/GenBank/DDBJ databases">
        <authorList>
            <person name="Yamashiro T."/>
            <person name="Shiraishi A."/>
            <person name="Satake H."/>
            <person name="Nakayama K."/>
        </authorList>
    </citation>
    <scope>NUCLEOTIDE SEQUENCE</scope>
</reference>
<dbReference type="Pfam" id="PF13976">
    <property type="entry name" value="gag_pre-integrs"/>
    <property type="match status" value="1"/>
</dbReference>
<keyword evidence="1" id="KW-0862">Zinc</keyword>
<dbReference type="Proteomes" id="UP001151760">
    <property type="component" value="Unassembled WGS sequence"/>
</dbReference>
<protein>
    <submittedName>
        <fullName evidence="3">Retrotransposon protein</fullName>
    </submittedName>
</protein>
<organism evidence="3 4">
    <name type="scientific">Tanacetum coccineum</name>
    <dbReference type="NCBI Taxonomy" id="301880"/>
    <lineage>
        <taxon>Eukaryota</taxon>
        <taxon>Viridiplantae</taxon>
        <taxon>Streptophyta</taxon>
        <taxon>Embryophyta</taxon>
        <taxon>Tracheophyta</taxon>
        <taxon>Spermatophyta</taxon>
        <taxon>Magnoliopsida</taxon>
        <taxon>eudicotyledons</taxon>
        <taxon>Gunneridae</taxon>
        <taxon>Pentapetalae</taxon>
        <taxon>asterids</taxon>
        <taxon>campanulids</taxon>
        <taxon>Asterales</taxon>
        <taxon>Asteraceae</taxon>
        <taxon>Asteroideae</taxon>
        <taxon>Anthemideae</taxon>
        <taxon>Anthemidinae</taxon>
        <taxon>Tanacetum</taxon>
    </lineage>
</organism>
<proteinExistence type="predicted"/>
<sequence>MQRPPLLEPNGFSFWKARFETYVKSKDIDLWQVILNSDFYYEVEDSKTKLMKETPYELLEDDQKKKLGKRNEAKMTLYNALPRKEYERVFMCKTRKEKLLIAASHDSTLLAKVTAIEETKDLASLPLDELIRNLKVYEMVLDNDGVGSKTTKEKVKSLVLKSKVTREKTSDDSDSQRGSDEDIDEKEAEAFNLLARNFRKFFCKGNWFGRENRIGNSGNRFGKGCDNSFGNKGGESSMPKGACYNCGIEGHFASECRKPKKNKAFVGGAWSNSEDGNKHQNDATCLMEIDSQEENEELLRFNKDFAKTFEKLLKEKCTLEDKNSKLLSKISDVEFEVKKVVNDKDVVEPCQKCVELTQEFDLLKNRQKLSQDKEGLGLSDKTTSIVDSGCTKHVTENRRLFTSYKVYDGGYVIFRSNLKGKVGDRGHLCDDDCVVSFTKVDCTISKSDKLLARDHRRNGLYTCKLEDNLKQQICLASVVDNSTLWHRRLGHANIRLVQNLASNELVKNLPKLSFERHFCDICGLGSQGNANNRTRNEVSTSRVLELLHLCGN</sequence>
<keyword evidence="4" id="KW-1185">Reference proteome</keyword>
<comment type="caution">
    <text evidence="3">The sequence shown here is derived from an EMBL/GenBank/DDBJ whole genome shotgun (WGS) entry which is preliminary data.</text>
</comment>
<reference evidence="3" key="1">
    <citation type="journal article" date="2022" name="Int. J. Mol. Sci.">
        <title>Draft Genome of Tanacetum Coccineum: Genomic Comparison of Closely Related Tanacetum-Family Plants.</title>
        <authorList>
            <person name="Yamashiro T."/>
            <person name="Shiraishi A."/>
            <person name="Nakayama K."/>
            <person name="Satake H."/>
        </authorList>
    </citation>
    <scope>NUCLEOTIDE SEQUENCE</scope>
</reference>
<evidence type="ECO:0000259" key="2">
    <source>
        <dbReference type="PROSITE" id="PS50158"/>
    </source>
</evidence>
<dbReference type="InterPro" id="IPR036875">
    <property type="entry name" value="Znf_CCHC_sf"/>
</dbReference>
<accession>A0ABQ4WK26</accession>
<evidence type="ECO:0000313" key="4">
    <source>
        <dbReference type="Proteomes" id="UP001151760"/>
    </source>
</evidence>
<dbReference type="EMBL" id="BQNB010008712">
    <property type="protein sequence ID" value="GJS53248.1"/>
    <property type="molecule type" value="Genomic_DNA"/>
</dbReference>
<feature type="domain" description="CCHC-type" evidence="2">
    <location>
        <begin position="243"/>
        <end position="258"/>
    </location>
</feature>
<dbReference type="Pfam" id="PF00098">
    <property type="entry name" value="zf-CCHC"/>
    <property type="match status" value="1"/>
</dbReference>
<keyword evidence="1" id="KW-0479">Metal-binding</keyword>
<dbReference type="SUPFAM" id="SSF57756">
    <property type="entry name" value="Retrovirus zinc finger-like domains"/>
    <property type="match status" value="1"/>
</dbReference>
<dbReference type="Gene3D" id="4.10.60.10">
    <property type="entry name" value="Zinc finger, CCHC-type"/>
    <property type="match status" value="1"/>
</dbReference>